<organism evidence="2 3">
    <name type="scientific">Streptomyces zagrosensis</name>
    <dbReference type="NCBI Taxonomy" id="1042984"/>
    <lineage>
        <taxon>Bacteria</taxon>
        <taxon>Bacillati</taxon>
        <taxon>Actinomycetota</taxon>
        <taxon>Actinomycetes</taxon>
        <taxon>Kitasatosporales</taxon>
        <taxon>Streptomycetaceae</taxon>
        <taxon>Streptomyces</taxon>
    </lineage>
</organism>
<feature type="compositionally biased region" description="Basic and acidic residues" evidence="1">
    <location>
        <begin position="8"/>
        <end position="17"/>
    </location>
</feature>
<proteinExistence type="predicted"/>
<feature type="compositionally biased region" description="Basic and acidic residues" evidence="1">
    <location>
        <begin position="112"/>
        <end position="123"/>
    </location>
</feature>
<dbReference type="AlphaFoldDB" id="A0A7W9Q4V1"/>
<sequence>MATTPEEMTQHMPEDRPTMPPVMLHTEAELARDALSAPLFVRAVRLARWADPHKPVGAGGELLADDLRAAAKELDLDDDEDGPGYAAEAWQLALDIGLVEVDGADDGVVDELADRPDGERPDLPDELPNARPDTLPGALAGALPGAETAGEGSPAFASALRVAPDSAASEPTGTAHPGAELALFTGSGSPQEVLDLWLAGLETVLADAAAPDLADLVDQLGDSGELDLSALDWNPEEEADFLDGVLGNLYLLSALDEEMLDRAVPLPALAASMIVPDDMDEPTDAVLEEVSDAMMRLDEQFRMLAPTGIVEYQPVDEELIEEVDGEGRVAEPERSTGDVDEEDVARYGMVKLTPLGVFAVRSRMLEAGVEAPVVGELAEADAETLLAALPHFPDIAARAEAEQWLAGRQPADAARALLAAARGDDAEAPLRRLTCQQTLTLFGAQAEPALREVLDDRQLGGLARVWLAEQGVGEVPEPPEDMVFWLTVDTIAAQLAAGGDSEELRDLVRGLADGSGGFFDTMWRVEHPATVEVLEAMGRLHPDKKAAKEARKAAFKARSRA</sequence>
<evidence type="ECO:0000313" key="3">
    <source>
        <dbReference type="Proteomes" id="UP000588098"/>
    </source>
</evidence>
<feature type="region of interest" description="Disordered" evidence="1">
    <location>
        <begin position="109"/>
        <end position="183"/>
    </location>
</feature>
<dbReference type="EMBL" id="JACHJL010000001">
    <property type="protein sequence ID" value="MBB5933653.1"/>
    <property type="molecule type" value="Genomic_DNA"/>
</dbReference>
<protein>
    <submittedName>
        <fullName evidence="2">Uncharacterized protein</fullName>
    </submittedName>
</protein>
<accession>A0A7W9Q4V1</accession>
<comment type="caution">
    <text evidence="2">The sequence shown here is derived from an EMBL/GenBank/DDBJ whole genome shotgun (WGS) entry which is preliminary data.</text>
</comment>
<evidence type="ECO:0000313" key="2">
    <source>
        <dbReference type="EMBL" id="MBB5933653.1"/>
    </source>
</evidence>
<evidence type="ECO:0000256" key="1">
    <source>
        <dbReference type="SAM" id="MobiDB-lite"/>
    </source>
</evidence>
<feature type="region of interest" description="Disordered" evidence="1">
    <location>
        <begin position="1"/>
        <end position="20"/>
    </location>
</feature>
<name>A0A7W9Q4V1_9ACTN</name>
<reference evidence="2 3" key="1">
    <citation type="submission" date="2020-08" db="EMBL/GenBank/DDBJ databases">
        <title>Genomic Encyclopedia of Type Strains, Phase III (KMG-III): the genomes of soil and plant-associated and newly described type strains.</title>
        <authorList>
            <person name="Whitman W."/>
        </authorList>
    </citation>
    <scope>NUCLEOTIDE SEQUENCE [LARGE SCALE GENOMIC DNA]</scope>
    <source>
        <strain evidence="2 3">CECT 8305</strain>
    </source>
</reference>
<keyword evidence="3" id="KW-1185">Reference proteome</keyword>
<feature type="compositionally biased region" description="Low complexity" evidence="1">
    <location>
        <begin position="134"/>
        <end position="152"/>
    </location>
</feature>
<gene>
    <name evidence="2" type="ORF">FHS42_000671</name>
</gene>
<dbReference type="Proteomes" id="UP000588098">
    <property type="component" value="Unassembled WGS sequence"/>
</dbReference>